<keyword evidence="3" id="KW-1185">Reference proteome</keyword>
<keyword evidence="1" id="KW-1133">Transmembrane helix</keyword>
<evidence type="ECO:0000313" key="2">
    <source>
        <dbReference type="EMBL" id="MFC7383639.1"/>
    </source>
</evidence>
<feature type="transmembrane region" description="Helical" evidence="1">
    <location>
        <begin position="61"/>
        <end position="78"/>
    </location>
</feature>
<feature type="transmembrane region" description="Helical" evidence="1">
    <location>
        <begin position="217"/>
        <end position="236"/>
    </location>
</feature>
<protein>
    <recommendedName>
        <fullName evidence="4">DUF998 domain-containing protein</fullName>
    </recommendedName>
</protein>
<keyword evidence="1" id="KW-0472">Membrane</keyword>
<feature type="transmembrane region" description="Helical" evidence="1">
    <location>
        <begin position="307"/>
        <end position="325"/>
    </location>
</feature>
<dbReference type="Proteomes" id="UP001596496">
    <property type="component" value="Unassembled WGS sequence"/>
</dbReference>
<name>A0ABW2P489_9ACTN</name>
<feature type="transmembrane region" description="Helical" evidence="1">
    <location>
        <begin position="114"/>
        <end position="133"/>
    </location>
</feature>
<feature type="transmembrane region" description="Helical" evidence="1">
    <location>
        <begin position="35"/>
        <end position="54"/>
    </location>
</feature>
<organism evidence="2 3">
    <name type="scientific">Sphaerisporangium rhizosphaerae</name>
    <dbReference type="NCBI Taxonomy" id="2269375"/>
    <lineage>
        <taxon>Bacteria</taxon>
        <taxon>Bacillati</taxon>
        <taxon>Actinomycetota</taxon>
        <taxon>Actinomycetes</taxon>
        <taxon>Streptosporangiales</taxon>
        <taxon>Streptosporangiaceae</taxon>
        <taxon>Sphaerisporangium</taxon>
    </lineage>
</organism>
<feature type="transmembrane region" description="Helical" evidence="1">
    <location>
        <begin position="177"/>
        <end position="197"/>
    </location>
</feature>
<evidence type="ECO:0000313" key="3">
    <source>
        <dbReference type="Proteomes" id="UP001596496"/>
    </source>
</evidence>
<dbReference type="EMBL" id="JBHTCG010000009">
    <property type="protein sequence ID" value="MFC7383639.1"/>
    <property type="molecule type" value="Genomic_DNA"/>
</dbReference>
<feature type="transmembrane region" description="Helical" evidence="1">
    <location>
        <begin position="282"/>
        <end position="301"/>
    </location>
</feature>
<feature type="transmembrane region" description="Helical" evidence="1">
    <location>
        <begin position="145"/>
        <end position="165"/>
    </location>
</feature>
<sequence>MKNRPRGERNRLAALTLVVLGPLVAELALGSTPVRMAWLLLLWLPIYGAGVLLIRELVRRFRGGWLSVILLGVAYELVEDGIALQALSSPHLYGAAGWAPRVLGLNSAYLEANLPYHVVFSVTVPILLTDLLFPRHRHVPYLGRTGLVVTGLCALAGVALLRVSVPPNQDPGYMAPPGVLLGCLAAVAVLAVIALGVLPRRAARPRTDARVPSARALAGGGFLAALAFMGLLFPFWGAAQPAFTHGLWVLLPMAAAAVAAVGTGLLVHRWSASSRWDDRRCLALAGGALIAHTVFGVVGVADTALDRAGLVVLGLLTAWLLLVLARRPPAAATG</sequence>
<evidence type="ECO:0008006" key="4">
    <source>
        <dbReference type="Google" id="ProtNLM"/>
    </source>
</evidence>
<evidence type="ECO:0000256" key="1">
    <source>
        <dbReference type="SAM" id="Phobius"/>
    </source>
</evidence>
<comment type="caution">
    <text evidence="2">The sequence shown here is derived from an EMBL/GenBank/DDBJ whole genome shotgun (WGS) entry which is preliminary data.</text>
</comment>
<feature type="transmembrane region" description="Helical" evidence="1">
    <location>
        <begin position="248"/>
        <end position="270"/>
    </location>
</feature>
<reference evidence="3" key="1">
    <citation type="journal article" date="2019" name="Int. J. Syst. Evol. Microbiol.">
        <title>The Global Catalogue of Microorganisms (GCM) 10K type strain sequencing project: providing services to taxonomists for standard genome sequencing and annotation.</title>
        <authorList>
            <consortium name="The Broad Institute Genomics Platform"/>
            <consortium name="The Broad Institute Genome Sequencing Center for Infectious Disease"/>
            <person name="Wu L."/>
            <person name="Ma J."/>
        </authorList>
    </citation>
    <scope>NUCLEOTIDE SEQUENCE [LARGE SCALE GENOMIC DNA]</scope>
    <source>
        <strain evidence="3">CECT 7649</strain>
    </source>
</reference>
<proteinExistence type="predicted"/>
<gene>
    <name evidence="2" type="ORF">ACFQSB_15565</name>
</gene>
<accession>A0ABW2P489</accession>
<dbReference type="RefSeq" id="WP_380827170.1">
    <property type="nucleotide sequence ID" value="NZ_JBHTCG010000009.1"/>
</dbReference>
<keyword evidence="1" id="KW-0812">Transmembrane</keyword>